<dbReference type="HOGENOM" id="CLU_2841745_0_0_5"/>
<dbReference type="EMBL" id="AE005673">
    <property type="protein sequence ID" value="AAK24976.1"/>
    <property type="molecule type" value="Genomic_DNA"/>
</dbReference>
<evidence type="ECO:0000313" key="2">
    <source>
        <dbReference type="EMBL" id="AAK24976.1"/>
    </source>
</evidence>
<feature type="region of interest" description="Disordered" evidence="1">
    <location>
        <begin position="37"/>
        <end position="65"/>
    </location>
</feature>
<dbReference type="BioCyc" id="CAULO:CC3014-MONOMER"/>
<name>Q9A429_CAUVC</name>
<proteinExistence type="predicted"/>
<dbReference type="Proteomes" id="UP000001816">
    <property type="component" value="Chromosome"/>
</dbReference>
<dbReference type="EnsemblBacteria" id="AAK24976">
    <property type="protein sequence ID" value="AAK24976"/>
    <property type="gene ID" value="CC_3014"/>
</dbReference>
<evidence type="ECO:0000256" key="1">
    <source>
        <dbReference type="SAM" id="MobiDB-lite"/>
    </source>
</evidence>
<gene>
    <name evidence="2" type="ordered locus">CC_3014</name>
</gene>
<dbReference type="AlphaFoldDB" id="Q9A429"/>
<organism evidence="2 3">
    <name type="scientific">Caulobacter vibrioides (strain ATCC 19089 / CIP 103742 / CB 15)</name>
    <name type="common">Caulobacter crescentus</name>
    <dbReference type="NCBI Taxonomy" id="190650"/>
    <lineage>
        <taxon>Bacteria</taxon>
        <taxon>Pseudomonadati</taxon>
        <taxon>Pseudomonadota</taxon>
        <taxon>Alphaproteobacteria</taxon>
        <taxon>Caulobacterales</taxon>
        <taxon>Caulobacteraceae</taxon>
        <taxon>Caulobacter</taxon>
    </lineage>
</organism>
<protein>
    <submittedName>
        <fullName evidence="2">Uncharacterized protein</fullName>
    </submittedName>
</protein>
<accession>Q9A429</accession>
<feature type="compositionally biased region" description="Basic and acidic residues" evidence="1">
    <location>
        <begin position="44"/>
        <end position="59"/>
    </location>
</feature>
<sequence>MLSENTRSLGAFRPFLRSDAGACPSDRQTALPNRLAALPNSEAPLRHPMTERAGGDAARDAQQGG</sequence>
<dbReference type="KEGG" id="ccr:CC_3014"/>
<dbReference type="PIR" id="D87622">
    <property type="entry name" value="D87622"/>
</dbReference>
<evidence type="ECO:0000313" key="3">
    <source>
        <dbReference type="Proteomes" id="UP000001816"/>
    </source>
</evidence>
<keyword evidence="3" id="KW-1185">Reference proteome</keyword>
<reference evidence="2 3" key="1">
    <citation type="journal article" date="2001" name="Proc. Natl. Acad. Sci. U.S.A.">
        <title>Complete genome sequence of Caulobacter crescentus.</title>
        <authorList>
            <person name="Nierman W.C."/>
            <person name="Feldblyum T.V."/>
            <person name="Laub M.T."/>
            <person name="Paulsen I.T."/>
            <person name="Nelson K.E."/>
            <person name="Eisen J.A."/>
            <person name="Heidelberg J.F."/>
            <person name="Alley M.R."/>
            <person name="Ohta N."/>
            <person name="Maddock J.R."/>
            <person name="Potocka I."/>
            <person name="Nelson W.C."/>
            <person name="Newton A."/>
            <person name="Stephens C."/>
            <person name="Phadke N.D."/>
            <person name="Ely B."/>
            <person name="DeBoy R.T."/>
            <person name="Dodson R.J."/>
            <person name="Durkin A.S."/>
            <person name="Gwinn M.L."/>
            <person name="Haft D.H."/>
            <person name="Kolonay J.F."/>
            <person name="Smit J."/>
            <person name="Craven M.B."/>
            <person name="Khouri H."/>
            <person name="Shetty J."/>
            <person name="Berry K."/>
            <person name="Utterback T."/>
            <person name="Tran K."/>
            <person name="Wolf A."/>
            <person name="Vamathevan J."/>
            <person name="Ermolaeva M."/>
            <person name="White O."/>
            <person name="Salzberg S.L."/>
            <person name="Venter J.C."/>
            <person name="Shapiro L."/>
            <person name="Fraser C.M."/>
        </authorList>
    </citation>
    <scope>NUCLEOTIDE SEQUENCE [LARGE SCALE GENOMIC DNA]</scope>
    <source>
        <strain evidence="3">ATCC 19089 / CB15</strain>
    </source>
</reference>